<gene>
    <name evidence="2" type="ORF">GPLA_3620</name>
</gene>
<organism evidence="2 3">
    <name type="scientific">Paraglaciecola polaris LMG 21857</name>
    <dbReference type="NCBI Taxonomy" id="1129793"/>
    <lineage>
        <taxon>Bacteria</taxon>
        <taxon>Pseudomonadati</taxon>
        <taxon>Pseudomonadota</taxon>
        <taxon>Gammaproteobacteria</taxon>
        <taxon>Alteromonadales</taxon>
        <taxon>Alteromonadaceae</taxon>
        <taxon>Paraglaciecola</taxon>
    </lineage>
</organism>
<sequence>MKKRALLQLFLMVLLLQTAAIPSLAAHECQSMDMTSSSSLALDKQINSAHAGHMATPSQASPDNVSQPCECADCGCPEGQCHANSFVTYPNKAQSSGLVPPPYFNQHIYVVLPRILTPDLRPPIIL</sequence>
<keyword evidence="1" id="KW-0732">Signal</keyword>
<name>K7A0M2_9ALTE</name>
<dbReference type="AlphaFoldDB" id="K7A0M2"/>
<proteinExistence type="predicted"/>
<keyword evidence="3" id="KW-1185">Reference proteome</keyword>
<feature type="chain" id="PRO_5003898798" evidence="1">
    <location>
        <begin position="26"/>
        <end position="126"/>
    </location>
</feature>
<protein>
    <submittedName>
        <fullName evidence="2">Uncharacterized protein</fullName>
    </submittedName>
</protein>
<reference evidence="3" key="1">
    <citation type="journal article" date="2014" name="Environ. Microbiol.">
        <title>Comparative genomics of the marine bacterial genus Glaciecola reveals the high degree of genomic diversity and genomic characteristic for cold adaptation.</title>
        <authorList>
            <person name="Qin Q.L."/>
            <person name="Xie B.B."/>
            <person name="Yu Y."/>
            <person name="Shu Y.L."/>
            <person name="Rong J.C."/>
            <person name="Zhang Y.J."/>
            <person name="Zhao D.L."/>
            <person name="Chen X.L."/>
            <person name="Zhang X.Y."/>
            <person name="Chen B."/>
            <person name="Zhou B.C."/>
            <person name="Zhang Y.Z."/>
        </authorList>
    </citation>
    <scope>NUCLEOTIDE SEQUENCE [LARGE SCALE GENOMIC DNA]</scope>
    <source>
        <strain evidence="3">LMG 21857</strain>
    </source>
</reference>
<dbReference type="RefSeq" id="WP_007106273.1">
    <property type="nucleotide sequence ID" value="NZ_BAER01000112.1"/>
</dbReference>
<dbReference type="EMBL" id="BAER01000112">
    <property type="protein sequence ID" value="GAC34508.1"/>
    <property type="molecule type" value="Genomic_DNA"/>
</dbReference>
<dbReference type="STRING" id="1129793.GPLA_3620"/>
<evidence type="ECO:0000256" key="1">
    <source>
        <dbReference type="SAM" id="SignalP"/>
    </source>
</evidence>
<comment type="caution">
    <text evidence="2">The sequence shown here is derived from an EMBL/GenBank/DDBJ whole genome shotgun (WGS) entry which is preliminary data.</text>
</comment>
<accession>K7A0M2</accession>
<feature type="signal peptide" evidence="1">
    <location>
        <begin position="1"/>
        <end position="25"/>
    </location>
</feature>
<dbReference type="Proteomes" id="UP000006322">
    <property type="component" value="Unassembled WGS sequence"/>
</dbReference>
<evidence type="ECO:0000313" key="3">
    <source>
        <dbReference type="Proteomes" id="UP000006322"/>
    </source>
</evidence>
<evidence type="ECO:0000313" key="2">
    <source>
        <dbReference type="EMBL" id="GAC34508.1"/>
    </source>
</evidence>